<dbReference type="CDD" id="cd02503">
    <property type="entry name" value="MobA"/>
    <property type="match status" value="1"/>
</dbReference>
<dbReference type="InterPro" id="IPR029044">
    <property type="entry name" value="Nucleotide-diphossugar_trans"/>
</dbReference>
<dbReference type="Proteomes" id="UP000185639">
    <property type="component" value="Unassembled WGS sequence"/>
</dbReference>
<evidence type="ECO:0000313" key="9">
    <source>
        <dbReference type="EMBL" id="SIS58695.1"/>
    </source>
</evidence>
<evidence type="ECO:0000256" key="3">
    <source>
        <dbReference type="ARBA" id="ARBA00022723"/>
    </source>
</evidence>
<accession>A0A1N7KAR6</accession>
<dbReference type="PANTHER" id="PTHR19136">
    <property type="entry name" value="MOLYBDENUM COFACTOR GUANYLYLTRANSFERASE"/>
    <property type="match status" value="1"/>
</dbReference>
<dbReference type="Gene3D" id="3.90.550.10">
    <property type="entry name" value="Spore Coat Polysaccharide Biosynthesis Protein SpsA, Chain A"/>
    <property type="match status" value="1"/>
</dbReference>
<dbReference type="RefSeq" id="WP_076514509.1">
    <property type="nucleotide sequence ID" value="NZ_FTOH01000002.1"/>
</dbReference>
<dbReference type="GO" id="GO:1902758">
    <property type="term" value="P:bis(molybdopterin guanine dinucleotide)molybdenum biosynthetic process"/>
    <property type="evidence" value="ECO:0007669"/>
    <property type="project" value="TreeGrafter"/>
</dbReference>
<reference evidence="10" key="1">
    <citation type="submission" date="2017-01" db="EMBL/GenBank/DDBJ databases">
        <authorList>
            <person name="Varghese N."/>
            <person name="Submissions S."/>
        </authorList>
    </citation>
    <scope>NUCLEOTIDE SEQUENCE [LARGE SCALE GENOMIC DNA]</scope>
    <source>
        <strain evidence="10">DSM 24913</strain>
    </source>
</reference>
<dbReference type="InterPro" id="IPR013482">
    <property type="entry name" value="Molybde_CF_guanTrfase"/>
</dbReference>
<evidence type="ECO:0000256" key="1">
    <source>
        <dbReference type="ARBA" id="ARBA00022490"/>
    </source>
</evidence>
<dbReference type="GO" id="GO:0005525">
    <property type="term" value="F:GTP binding"/>
    <property type="evidence" value="ECO:0007669"/>
    <property type="project" value="UniProtKB-KW"/>
</dbReference>
<keyword evidence="6" id="KW-0342">GTP-binding</keyword>
<evidence type="ECO:0000256" key="6">
    <source>
        <dbReference type="ARBA" id="ARBA00023134"/>
    </source>
</evidence>
<keyword evidence="5" id="KW-0460">Magnesium</keyword>
<dbReference type="AlphaFoldDB" id="A0A1N7KAR6"/>
<proteinExistence type="predicted"/>
<evidence type="ECO:0000256" key="4">
    <source>
        <dbReference type="ARBA" id="ARBA00022741"/>
    </source>
</evidence>
<keyword evidence="4" id="KW-0547">Nucleotide-binding</keyword>
<keyword evidence="7" id="KW-0501">Molybdenum cofactor biosynthesis</keyword>
<keyword evidence="2 9" id="KW-0808">Transferase</keyword>
<dbReference type="GO" id="GO:0016779">
    <property type="term" value="F:nucleotidyltransferase activity"/>
    <property type="evidence" value="ECO:0007669"/>
    <property type="project" value="UniProtKB-KW"/>
</dbReference>
<feature type="domain" description="MobA-like NTP transferase" evidence="8">
    <location>
        <begin position="14"/>
        <end position="121"/>
    </location>
</feature>
<keyword evidence="3" id="KW-0479">Metal-binding</keyword>
<dbReference type="PANTHER" id="PTHR19136:SF81">
    <property type="entry name" value="MOLYBDENUM COFACTOR GUANYLYLTRANSFERASE"/>
    <property type="match status" value="1"/>
</dbReference>
<evidence type="ECO:0000256" key="5">
    <source>
        <dbReference type="ARBA" id="ARBA00022842"/>
    </source>
</evidence>
<name>A0A1N7KAR6_9GAMM</name>
<dbReference type="InterPro" id="IPR025877">
    <property type="entry name" value="MobA-like_NTP_Trfase"/>
</dbReference>
<protein>
    <submittedName>
        <fullName evidence="9">Molybdenum cofactor guanylyltransferase</fullName>
    </submittedName>
</protein>
<evidence type="ECO:0000313" key="10">
    <source>
        <dbReference type="Proteomes" id="UP000185639"/>
    </source>
</evidence>
<dbReference type="Pfam" id="PF12804">
    <property type="entry name" value="NTP_transf_3"/>
    <property type="match status" value="1"/>
</dbReference>
<keyword evidence="9" id="KW-0548">Nucleotidyltransferase</keyword>
<evidence type="ECO:0000259" key="8">
    <source>
        <dbReference type="Pfam" id="PF12804"/>
    </source>
</evidence>
<dbReference type="OrthoDB" id="9788394at2"/>
<gene>
    <name evidence="9" type="ORF">SAMN05421686_102404</name>
</gene>
<dbReference type="EMBL" id="FTOH01000002">
    <property type="protein sequence ID" value="SIS58695.1"/>
    <property type="molecule type" value="Genomic_DNA"/>
</dbReference>
<organism evidence="9 10">
    <name type="scientific">Thalassolituus maritimus</name>
    <dbReference type="NCBI Taxonomy" id="484498"/>
    <lineage>
        <taxon>Bacteria</taxon>
        <taxon>Pseudomonadati</taxon>
        <taxon>Pseudomonadota</taxon>
        <taxon>Gammaproteobacteria</taxon>
        <taxon>Oceanospirillales</taxon>
        <taxon>Oceanospirillaceae</taxon>
        <taxon>Thalassolituus</taxon>
    </lineage>
</organism>
<evidence type="ECO:0000256" key="2">
    <source>
        <dbReference type="ARBA" id="ARBA00022679"/>
    </source>
</evidence>
<dbReference type="STRING" id="484498.SAMN05421686_102404"/>
<evidence type="ECO:0000256" key="7">
    <source>
        <dbReference type="ARBA" id="ARBA00023150"/>
    </source>
</evidence>
<dbReference type="SUPFAM" id="SSF53448">
    <property type="entry name" value="Nucleotide-diphospho-sugar transferases"/>
    <property type="match status" value="1"/>
</dbReference>
<keyword evidence="1" id="KW-0963">Cytoplasm</keyword>
<sequence>MKQTATAASEQITAVILAGGKSERMGRDKAQLIRPDGRSQLSFTADCLREAGIEDILVSGAGLNGLKSIKDIYPEKGPLAGIHSALAHCKPDTDSLIVVPCDMPLLKCDVFSSLLKSSQSTAFDQSFFPLIIRNLEQAKEVAENILSSDQNPSVRSFLKNMKCDFISSKNTVQLKSCNTPESWNDACNLLNNYRN</sequence>
<keyword evidence="10" id="KW-1185">Reference proteome</keyword>
<dbReference type="GO" id="GO:0046872">
    <property type="term" value="F:metal ion binding"/>
    <property type="evidence" value="ECO:0007669"/>
    <property type="project" value="UniProtKB-KW"/>
</dbReference>